<proteinExistence type="predicted"/>
<feature type="transmembrane region" description="Helical" evidence="6">
    <location>
        <begin position="53"/>
        <end position="72"/>
    </location>
</feature>
<feature type="transmembrane region" description="Helical" evidence="6">
    <location>
        <begin position="220"/>
        <end position="240"/>
    </location>
</feature>
<evidence type="ECO:0000256" key="4">
    <source>
        <dbReference type="ARBA" id="ARBA00023136"/>
    </source>
</evidence>
<keyword evidence="4 6" id="KW-0472">Membrane</keyword>
<evidence type="ECO:0000313" key="7">
    <source>
        <dbReference type="EMBL" id="MFC6893552.1"/>
    </source>
</evidence>
<feature type="transmembrane region" description="Helical" evidence="6">
    <location>
        <begin position="191"/>
        <end position="208"/>
    </location>
</feature>
<dbReference type="AlphaFoldDB" id="A0ABD5UVN4"/>
<feature type="transmembrane region" description="Helical" evidence="6">
    <location>
        <begin position="383"/>
        <end position="402"/>
    </location>
</feature>
<evidence type="ECO:0000256" key="1">
    <source>
        <dbReference type="ARBA" id="ARBA00004141"/>
    </source>
</evidence>
<dbReference type="RefSeq" id="WP_379745483.1">
    <property type="nucleotide sequence ID" value="NZ_JBHSVN010000001.1"/>
</dbReference>
<organism evidence="7 8">
    <name type="scientific">Halopenitus salinus</name>
    <dbReference type="NCBI Taxonomy" id="1198295"/>
    <lineage>
        <taxon>Archaea</taxon>
        <taxon>Methanobacteriati</taxon>
        <taxon>Methanobacteriota</taxon>
        <taxon>Stenosarchaea group</taxon>
        <taxon>Halobacteria</taxon>
        <taxon>Halobacteriales</taxon>
        <taxon>Haloferacaceae</taxon>
        <taxon>Halopenitus</taxon>
    </lineage>
</organism>
<gene>
    <name evidence="7" type="ORF">ACFQE9_13185</name>
</gene>
<feature type="compositionally biased region" description="Low complexity" evidence="5">
    <location>
        <begin position="1"/>
        <end position="17"/>
    </location>
</feature>
<keyword evidence="2 6" id="KW-0812">Transmembrane</keyword>
<dbReference type="GO" id="GO:0016020">
    <property type="term" value="C:membrane"/>
    <property type="evidence" value="ECO:0007669"/>
    <property type="project" value="UniProtKB-SubCell"/>
</dbReference>
<feature type="transmembrane region" description="Helical" evidence="6">
    <location>
        <begin position="111"/>
        <end position="129"/>
    </location>
</feature>
<feature type="transmembrane region" description="Helical" evidence="6">
    <location>
        <begin position="267"/>
        <end position="289"/>
    </location>
</feature>
<dbReference type="NCBIfam" id="NF037981">
    <property type="entry name" value="NCS2_1"/>
    <property type="match status" value="1"/>
</dbReference>
<reference evidence="7 8" key="1">
    <citation type="journal article" date="2019" name="Int. J. Syst. Evol. Microbiol.">
        <title>The Global Catalogue of Microorganisms (GCM) 10K type strain sequencing project: providing services to taxonomists for standard genome sequencing and annotation.</title>
        <authorList>
            <consortium name="The Broad Institute Genomics Platform"/>
            <consortium name="The Broad Institute Genome Sequencing Center for Infectious Disease"/>
            <person name="Wu L."/>
            <person name="Ma J."/>
        </authorList>
    </citation>
    <scope>NUCLEOTIDE SEQUENCE [LARGE SCALE GENOMIC DNA]</scope>
    <source>
        <strain evidence="7 8">SKJ47</strain>
    </source>
</reference>
<feature type="transmembrane region" description="Helical" evidence="6">
    <location>
        <begin position="135"/>
        <end position="154"/>
    </location>
</feature>
<evidence type="ECO:0000256" key="3">
    <source>
        <dbReference type="ARBA" id="ARBA00022989"/>
    </source>
</evidence>
<feature type="transmembrane region" description="Helical" evidence="6">
    <location>
        <begin position="465"/>
        <end position="484"/>
    </location>
</feature>
<feature type="transmembrane region" description="Helical" evidence="6">
    <location>
        <begin position="414"/>
        <end position="433"/>
    </location>
</feature>
<comment type="caution">
    <text evidence="7">The sequence shown here is derived from an EMBL/GenBank/DDBJ whole genome shotgun (WGS) entry which is preliminary data.</text>
</comment>
<keyword evidence="3 6" id="KW-1133">Transmembrane helix</keyword>
<dbReference type="PANTHER" id="PTHR11119">
    <property type="entry name" value="XANTHINE-URACIL / VITAMIN C PERMEASE FAMILY MEMBER"/>
    <property type="match status" value="1"/>
</dbReference>
<dbReference type="EMBL" id="JBHSXL010000009">
    <property type="protein sequence ID" value="MFC6893552.1"/>
    <property type="molecule type" value="Genomic_DNA"/>
</dbReference>
<evidence type="ECO:0000256" key="2">
    <source>
        <dbReference type="ARBA" id="ARBA00022692"/>
    </source>
</evidence>
<feature type="region of interest" description="Disordered" evidence="5">
    <location>
        <begin position="1"/>
        <end position="24"/>
    </location>
</feature>
<evidence type="ECO:0000256" key="5">
    <source>
        <dbReference type="SAM" id="MobiDB-lite"/>
    </source>
</evidence>
<sequence>MSADTTDTTTDGGTSATPEGGRAGEREAASFVEYGIEDRPPAGESFFLGIQHYLTMVGANIAVPLVLVNAMGASDAQATTLIGTFFVVSGVATLLQTTVGNRYPLVQGASFALLAPAVTIVAAVGGPFELAMRELQGAIIAAAAVQVLVGYSGLMGRIKRYLSPVVVAPVIVLIGLSLFNVPQIVTTEQNWWLLGFTLVSIVVFSQYLESYTRYARLFPVLLGVIAAYLLALVLSLAGIYGPEQVGFVDPTTAADAPLVLSITPLQWGTPSFTGAFIVGMFAGVVASMIESYGDYFAVARLAGVGAPSKKRIDHGIGMEGIGNVFAGIMGTGNGSTSYSENIGAIGITGVASRYVVQVGAVVMLIVGFFGPFSQLIATIPQPIIGGLFIAMFGQIAAVGLSNLKYVDLDSQRNVFTIGLALFAGLAIPAYFGAVDAAGGIQGFREGMAGVAVIGPVLGNQIVADTVFVIGSTGMAVGGIIALILDNTIPGTREERGLDQWEAISEEEHEFQTALERYSE</sequence>
<feature type="transmembrane region" description="Helical" evidence="6">
    <location>
        <begin position="78"/>
        <end position="99"/>
    </location>
</feature>
<feature type="transmembrane region" description="Helical" evidence="6">
    <location>
        <begin position="354"/>
        <end position="377"/>
    </location>
</feature>
<dbReference type="Proteomes" id="UP001596296">
    <property type="component" value="Unassembled WGS sequence"/>
</dbReference>
<dbReference type="InterPro" id="IPR006043">
    <property type="entry name" value="NCS2"/>
</dbReference>
<feature type="transmembrane region" description="Helical" evidence="6">
    <location>
        <begin position="161"/>
        <end position="179"/>
    </location>
</feature>
<comment type="subcellular location">
    <subcellularLocation>
        <location evidence="1">Membrane</location>
        <topology evidence="1">Multi-pass membrane protein</topology>
    </subcellularLocation>
</comment>
<accession>A0ABD5UVN4</accession>
<dbReference type="Pfam" id="PF00860">
    <property type="entry name" value="Xan_ur_permease"/>
    <property type="match status" value="1"/>
</dbReference>
<evidence type="ECO:0000256" key="6">
    <source>
        <dbReference type="SAM" id="Phobius"/>
    </source>
</evidence>
<evidence type="ECO:0000313" key="8">
    <source>
        <dbReference type="Proteomes" id="UP001596296"/>
    </source>
</evidence>
<protein>
    <submittedName>
        <fullName evidence="7">Uracil-xanthine permease family protein</fullName>
    </submittedName>
</protein>
<name>A0ABD5UVN4_9EURY</name>
<keyword evidence="8" id="KW-1185">Reference proteome</keyword>